<keyword evidence="1 2" id="KW-0732">Signal</keyword>
<evidence type="ECO:0000259" key="3">
    <source>
        <dbReference type="Pfam" id="PF13505"/>
    </source>
</evidence>
<dbReference type="Pfam" id="PF13505">
    <property type="entry name" value="OMP_b-brl"/>
    <property type="match status" value="1"/>
</dbReference>
<dbReference type="InterPro" id="IPR027385">
    <property type="entry name" value="Beta-barrel_OMP"/>
</dbReference>
<proteinExistence type="predicted"/>
<dbReference type="Proteomes" id="UP000885779">
    <property type="component" value="Unassembled WGS sequence"/>
</dbReference>
<reference evidence="4" key="1">
    <citation type="journal article" date="2020" name="mSystems">
        <title>Genome- and Community-Level Interaction Insights into Carbon Utilization and Element Cycling Functions of Hydrothermarchaeota in Hydrothermal Sediment.</title>
        <authorList>
            <person name="Zhou Z."/>
            <person name="Liu Y."/>
            <person name="Xu W."/>
            <person name="Pan J."/>
            <person name="Luo Z.H."/>
            <person name="Li M."/>
        </authorList>
    </citation>
    <scope>NUCLEOTIDE SEQUENCE [LARGE SCALE GENOMIC DNA]</scope>
    <source>
        <strain evidence="4">HyVt-577</strain>
    </source>
</reference>
<dbReference type="Gene3D" id="2.40.160.20">
    <property type="match status" value="1"/>
</dbReference>
<organism evidence="4">
    <name type="scientific">Caldithrix abyssi</name>
    <dbReference type="NCBI Taxonomy" id="187145"/>
    <lineage>
        <taxon>Bacteria</taxon>
        <taxon>Pseudomonadati</taxon>
        <taxon>Calditrichota</taxon>
        <taxon>Calditrichia</taxon>
        <taxon>Calditrichales</taxon>
        <taxon>Calditrichaceae</taxon>
        <taxon>Caldithrix</taxon>
    </lineage>
</organism>
<gene>
    <name evidence="4" type="ORF">ENK44_04130</name>
</gene>
<dbReference type="SUPFAM" id="SSF56925">
    <property type="entry name" value="OMPA-like"/>
    <property type="match status" value="1"/>
</dbReference>
<feature type="chain" id="PRO_5031160505" description="Outer membrane protein beta-barrel domain-containing protein" evidence="2">
    <location>
        <begin position="23"/>
        <end position="182"/>
    </location>
</feature>
<comment type="caution">
    <text evidence="4">The sequence shown here is derived from an EMBL/GenBank/DDBJ whole genome shotgun (WGS) entry which is preliminary data.</text>
</comment>
<sequence length="182" mass="19413">MKKVAILLTVVMSFAMVSTLSAQGLGLNSIGAKAGIILPEDPWDTGFYGGVVADMGELTENLGLVPFATYWKSNYSISGYDLGLSNIQIGADVHYYLPGAPGLYLGGGLSLNFLSVEYPTFDYVTYSTSTTSESETKFGFGFLAGFGFNIGNQSAFVEGKYNIISDLNTIELALGILFDMGK</sequence>
<accession>A0A7V4TYQ6</accession>
<dbReference type="InterPro" id="IPR011250">
    <property type="entry name" value="OMP/PagP_B-barrel"/>
</dbReference>
<dbReference type="AlphaFoldDB" id="A0A7V4TYQ6"/>
<evidence type="ECO:0000256" key="1">
    <source>
        <dbReference type="ARBA" id="ARBA00022729"/>
    </source>
</evidence>
<protein>
    <recommendedName>
        <fullName evidence="3">Outer membrane protein beta-barrel domain-containing protein</fullName>
    </recommendedName>
</protein>
<evidence type="ECO:0000256" key="2">
    <source>
        <dbReference type="SAM" id="SignalP"/>
    </source>
</evidence>
<feature type="domain" description="Outer membrane protein beta-barrel" evidence="3">
    <location>
        <begin position="9"/>
        <end position="167"/>
    </location>
</feature>
<dbReference type="EMBL" id="DRQG01000034">
    <property type="protein sequence ID" value="HGY54866.1"/>
    <property type="molecule type" value="Genomic_DNA"/>
</dbReference>
<name>A0A7V4TYQ6_CALAY</name>
<feature type="signal peptide" evidence="2">
    <location>
        <begin position="1"/>
        <end position="22"/>
    </location>
</feature>
<evidence type="ECO:0000313" key="4">
    <source>
        <dbReference type="EMBL" id="HGY54866.1"/>
    </source>
</evidence>